<dbReference type="GO" id="GO:0006355">
    <property type="term" value="P:regulation of DNA-templated transcription"/>
    <property type="evidence" value="ECO:0000318"/>
    <property type="project" value="GO_Central"/>
</dbReference>
<feature type="region of interest" description="SAW" evidence="3">
    <location>
        <begin position="407"/>
        <end position="480"/>
    </location>
</feature>
<dbReference type="Pfam" id="PF03514">
    <property type="entry name" value="GRAS"/>
    <property type="match status" value="1"/>
</dbReference>
<keyword evidence="4" id="KW-1185">Reference proteome</keyword>
<dbReference type="InterPro" id="IPR005202">
    <property type="entry name" value="TF_GRAS"/>
</dbReference>
<dbReference type="STRING" id="3635.A0A1U8IXM5"/>
<feature type="short sequence motif" description="VHIID" evidence="3">
    <location>
        <begin position="218"/>
        <end position="222"/>
    </location>
</feature>
<protein>
    <submittedName>
        <fullName evidence="5">Protein NODULATION SIGNALING PATHWAY 2</fullName>
    </submittedName>
</protein>
<keyword evidence="1" id="KW-0805">Transcription regulation</keyword>
<dbReference type="AlphaFoldDB" id="A0A1U8IXM5"/>
<organism evidence="4 5">
    <name type="scientific">Gossypium hirsutum</name>
    <name type="common">Upland cotton</name>
    <name type="synonym">Gossypium mexicanum</name>
    <dbReference type="NCBI Taxonomy" id="3635"/>
    <lineage>
        <taxon>Eukaryota</taxon>
        <taxon>Viridiplantae</taxon>
        <taxon>Streptophyta</taxon>
        <taxon>Embryophyta</taxon>
        <taxon>Tracheophyta</taxon>
        <taxon>Spermatophyta</taxon>
        <taxon>Magnoliopsida</taxon>
        <taxon>eudicotyledons</taxon>
        <taxon>Gunneridae</taxon>
        <taxon>Pentapetalae</taxon>
        <taxon>rosids</taxon>
        <taxon>malvids</taxon>
        <taxon>Malvales</taxon>
        <taxon>Malvaceae</taxon>
        <taxon>Malvoideae</taxon>
        <taxon>Gossypium</taxon>
    </lineage>
</organism>
<gene>
    <name evidence="5" type="primary">LOC107901401</name>
</gene>
<dbReference type="PaxDb" id="3635-A0A1U8IXM5"/>
<dbReference type="OrthoDB" id="646981at2759"/>
<evidence type="ECO:0000256" key="1">
    <source>
        <dbReference type="ARBA" id="ARBA00023015"/>
    </source>
</evidence>
<sequence>MAMATDNAFEVDFYSNSTTTSITDDSPACTWNHWGSPVVDWDSFSSDPDDFQDLIESMMDDGTGFELARVAHETSNSVSTDTMVVDEETNGDEDSKGLRLIHLLMAAAEALAGDNKSRELARVILVRLKELVSHNDGTNMERLAACFTEALHGLLEGSGGGHGKHLITNGPHHNRDEHHHTDMLAAFQLLQDMSPYVKFGHFTANQAILEATTHDRRIHIVDYDVMEGIQWASLMQALVSRKDGPQAPHLRITAISRSGSGRRSIGTIQETGRRLVAFAASIGQPFSFHQCRLDSDETFRPSALKLVRGEALIINCMLHLPHFSYRAPDSVASFLSGAKTLNPRLVTLVEEEVGPIGDGGFVGRFMDSLHHYSAVYDSLEAGFPMQNRARALVERVFLGPRIAGSLARIYRTGGEEESCGWSKWLATMGFKPVNVSFANHCQAKLLLGLFNDGYRVEELANNRLVLGWKSRRLLSASIWTSPHSDL</sequence>
<evidence type="ECO:0000313" key="4">
    <source>
        <dbReference type="Proteomes" id="UP000818029"/>
    </source>
</evidence>
<reference evidence="5" key="2">
    <citation type="submission" date="2025-08" db="UniProtKB">
        <authorList>
            <consortium name="RefSeq"/>
        </authorList>
    </citation>
    <scope>IDENTIFICATION</scope>
</reference>
<dbReference type="KEGG" id="ghi:107901401"/>
<comment type="caution">
    <text evidence="3">Lacks conserved residue(s) required for the propagation of feature annotation.</text>
</comment>
<accession>A0A1U8IXM5</accession>
<feature type="region of interest" description="Leucine repeat II (LRII)" evidence="3">
    <location>
        <begin position="270"/>
        <end position="302"/>
    </location>
</feature>
<dbReference type="Proteomes" id="UP000818029">
    <property type="component" value="Chromosome D06"/>
</dbReference>
<evidence type="ECO:0000256" key="3">
    <source>
        <dbReference type="PROSITE-ProRule" id="PRU01191"/>
    </source>
</evidence>
<dbReference type="SMR" id="A0A1U8IXM5"/>
<name>A0A1U8IXM5_GOSHI</name>
<comment type="similarity">
    <text evidence="3">Belongs to the GRAS family.</text>
</comment>
<proteinExistence type="inferred from homology"/>
<dbReference type="RefSeq" id="XP_016682882.1">
    <property type="nucleotide sequence ID" value="XM_016827393.2"/>
</dbReference>
<evidence type="ECO:0000256" key="2">
    <source>
        <dbReference type="ARBA" id="ARBA00023163"/>
    </source>
</evidence>
<keyword evidence="2" id="KW-0804">Transcription</keyword>
<dbReference type="GO" id="GO:0043565">
    <property type="term" value="F:sequence-specific DNA binding"/>
    <property type="evidence" value="ECO:0000318"/>
    <property type="project" value="GO_Central"/>
</dbReference>
<dbReference type="GO" id="GO:0003700">
    <property type="term" value="F:DNA-binding transcription factor activity"/>
    <property type="evidence" value="ECO:0000318"/>
    <property type="project" value="GO_Central"/>
</dbReference>
<dbReference type="GO" id="GO:0005634">
    <property type="term" value="C:nucleus"/>
    <property type="evidence" value="ECO:0000318"/>
    <property type="project" value="GO_Central"/>
</dbReference>
<evidence type="ECO:0000313" key="5">
    <source>
        <dbReference type="RefSeq" id="XP_016682882.1"/>
    </source>
</evidence>
<dbReference type="GeneID" id="107901401"/>
<dbReference type="PROSITE" id="PS50985">
    <property type="entry name" value="GRAS"/>
    <property type="match status" value="1"/>
</dbReference>
<dbReference type="PANTHER" id="PTHR31636">
    <property type="entry name" value="OSJNBA0084A10.13 PROTEIN-RELATED"/>
    <property type="match status" value="1"/>
</dbReference>
<reference evidence="4" key="1">
    <citation type="journal article" date="2020" name="Nat. Genet.">
        <title>Genomic diversifications of five Gossypium allopolyploid species and their impact on cotton improvement.</title>
        <authorList>
            <person name="Chen Z.J."/>
            <person name="Sreedasyam A."/>
            <person name="Ando A."/>
            <person name="Song Q."/>
            <person name="De Santiago L.M."/>
            <person name="Hulse-Kemp A.M."/>
            <person name="Ding M."/>
            <person name="Ye W."/>
            <person name="Kirkbride R.C."/>
            <person name="Jenkins J."/>
            <person name="Plott C."/>
            <person name="Lovell J."/>
            <person name="Lin Y.M."/>
            <person name="Vaughn R."/>
            <person name="Liu B."/>
            <person name="Simpson S."/>
            <person name="Scheffler B.E."/>
            <person name="Wen L."/>
            <person name="Saski C.A."/>
            <person name="Grover C.E."/>
            <person name="Hu G."/>
            <person name="Conover J.L."/>
            <person name="Carlson J.W."/>
            <person name="Shu S."/>
            <person name="Boston L.B."/>
            <person name="Williams M."/>
            <person name="Peterson D.G."/>
            <person name="McGee K."/>
            <person name="Jones D.C."/>
            <person name="Wendel J.F."/>
            <person name="Stelly D.M."/>
            <person name="Grimwood J."/>
            <person name="Schmutz J."/>
        </authorList>
    </citation>
    <scope>NUCLEOTIDE SEQUENCE [LARGE SCALE GENOMIC DNA]</scope>
    <source>
        <strain evidence="4">cv. TM-1</strain>
    </source>
</reference>